<dbReference type="Pfam" id="PF00156">
    <property type="entry name" value="Pribosyltran"/>
    <property type="match status" value="1"/>
</dbReference>
<evidence type="ECO:0000256" key="5">
    <source>
        <dbReference type="ARBA" id="ARBA00049656"/>
    </source>
</evidence>
<dbReference type="InterPro" id="IPR000836">
    <property type="entry name" value="PRTase_dom"/>
</dbReference>
<comment type="similarity">
    <text evidence="5">Belongs to the purine/pyrimidine phosphoribosyltransferase family. PurR subfamily.</text>
</comment>
<dbReference type="InterPro" id="IPR036388">
    <property type="entry name" value="WH-like_DNA-bd_sf"/>
</dbReference>
<dbReference type="Pfam" id="PF09182">
    <property type="entry name" value="PuR_N"/>
    <property type="match status" value="1"/>
</dbReference>
<keyword evidence="4" id="KW-0804">Transcription</keyword>
<dbReference type="PANTHER" id="PTHR43864">
    <property type="entry name" value="HYPOXANTHINE/GUANINE PHOSPHORIBOSYLTRANSFERASE"/>
    <property type="match status" value="1"/>
</dbReference>
<dbReference type="GO" id="GO:0003677">
    <property type="term" value="F:DNA binding"/>
    <property type="evidence" value="ECO:0007669"/>
    <property type="project" value="UniProtKB-KW"/>
</dbReference>
<dbReference type="OrthoDB" id="4213751at2"/>
<gene>
    <name evidence="8" type="ORF">CVV65_00355</name>
</gene>
<dbReference type="CDD" id="cd06223">
    <property type="entry name" value="PRTases_typeI"/>
    <property type="match status" value="1"/>
</dbReference>
<dbReference type="Proteomes" id="UP000231932">
    <property type="component" value="Chromosome"/>
</dbReference>
<dbReference type="KEGG" id="kyr:CVV65_00355"/>
<dbReference type="Gene3D" id="1.10.10.10">
    <property type="entry name" value="Winged helix-like DNA-binding domain superfamily/Winged helix DNA-binding domain"/>
    <property type="match status" value="1"/>
</dbReference>
<dbReference type="EMBL" id="CP024955">
    <property type="protein sequence ID" value="ATY83622.1"/>
    <property type="molecule type" value="Genomic_DNA"/>
</dbReference>
<comment type="subunit">
    <text evidence="1">Homodimer.</text>
</comment>
<protein>
    <submittedName>
        <fullName evidence="8">Pur operon repressor</fullName>
    </submittedName>
</protein>
<name>A0A2K8N571_9BACL</name>
<evidence type="ECO:0000259" key="7">
    <source>
        <dbReference type="Pfam" id="PF09182"/>
    </source>
</evidence>
<keyword evidence="9" id="KW-1185">Reference proteome</keyword>
<sequence>MARVRRSDRLVCLTQLFLQNPHTAVSLSDLAERLGAAKSSLSEDLSIVRAVFEQQGLGTFETATGAAGGIRYIPGVSEAFAVDFVRRLQGELADGERILPGGFLFMSDILGRPDVLDAAGRLFAHRFAGAGAEVVMTVETKGIPLAVSTARYLGLPIVVVRRNQRLTEGSAVSLNYVSGSDRRIQTMSLSRRSLREGTRALIVDDFMKAGGTARALVELLAEFGGEAVGIGVFTATLEPEKKLVGEYVSLVDIGRMDEENRRVETVRGTYFGR</sequence>
<dbReference type="GO" id="GO:0045982">
    <property type="term" value="P:negative regulation of purine nucleobase metabolic process"/>
    <property type="evidence" value="ECO:0007669"/>
    <property type="project" value="InterPro"/>
</dbReference>
<reference evidence="9" key="1">
    <citation type="submission" date="2017-11" db="EMBL/GenBank/DDBJ databases">
        <title>Complete Genome Sequence of Kyrpidia sp. Strain EA-1, a thermophilic, hydrogen-oxidizing Bacterium, isolated from the Azores.</title>
        <authorList>
            <person name="Reiner J.E."/>
            <person name="Lapp C.J."/>
            <person name="Bunk B."/>
            <person name="Gescher J."/>
        </authorList>
    </citation>
    <scope>NUCLEOTIDE SEQUENCE [LARGE SCALE GENOMIC DNA]</scope>
    <source>
        <strain evidence="9">EA-1</strain>
    </source>
</reference>
<dbReference type="Gene3D" id="3.40.50.2020">
    <property type="match status" value="1"/>
</dbReference>
<evidence type="ECO:0000313" key="9">
    <source>
        <dbReference type="Proteomes" id="UP000231932"/>
    </source>
</evidence>
<evidence type="ECO:0000256" key="1">
    <source>
        <dbReference type="ARBA" id="ARBA00011738"/>
    </source>
</evidence>
<dbReference type="GO" id="GO:0045892">
    <property type="term" value="P:negative regulation of DNA-templated transcription"/>
    <property type="evidence" value="ECO:0007669"/>
    <property type="project" value="InterPro"/>
</dbReference>
<feature type="domain" description="Bacterial purine repressor N-terminal" evidence="7">
    <location>
        <begin position="5"/>
        <end position="74"/>
    </location>
</feature>
<keyword evidence="2" id="KW-0805">Transcription regulation</keyword>
<evidence type="ECO:0000256" key="4">
    <source>
        <dbReference type="ARBA" id="ARBA00023163"/>
    </source>
</evidence>
<dbReference type="AlphaFoldDB" id="A0A2K8N571"/>
<dbReference type="InterPro" id="IPR029057">
    <property type="entry name" value="PRTase-like"/>
</dbReference>
<evidence type="ECO:0000256" key="2">
    <source>
        <dbReference type="ARBA" id="ARBA00023015"/>
    </source>
</evidence>
<dbReference type="InterPro" id="IPR010078">
    <property type="entry name" value="PurR_Bsub"/>
</dbReference>
<keyword evidence="3" id="KW-0238">DNA-binding</keyword>
<dbReference type="InterPro" id="IPR050118">
    <property type="entry name" value="Pur/Pyrimidine_PRTase"/>
</dbReference>
<feature type="domain" description="Phosphoribosyltransferase" evidence="6">
    <location>
        <begin position="112"/>
        <end position="247"/>
    </location>
</feature>
<evidence type="ECO:0000256" key="3">
    <source>
        <dbReference type="ARBA" id="ARBA00023125"/>
    </source>
</evidence>
<evidence type="ECO:0000259" key="6">
    <source>
        <dbReference type="Pfam" id="PF00156"/>
    </source>
</evidence>
<accession>A0A2K8N571</accession>
<dbReference type="InterPro" id="IPR015265">
    <property type="entry name" value="PuR_N"/>
</dbReference>
<dbReference type="SUPFAM" id="SSF46785">
    <property type="entry name" value="Winged helix' DNA-binding domain"/>
    <property type="match status" value="1"/>
</dbReference>
<dbReference type="SUPFAM" id="SSF53271">
    <property type="entry name" value="PRTase-like"/>
    <property type="match status" value="1"/>
</dbReference>
<evidence type="ECO:0000313" key="8">
    <source>
        <dbReference type="EMBL" id="ATY83622.1"/>
    </source>
</evidence>
<dbReference type="PANTHER" id="PTHR43864:SF2">
    <property type="entry name" value="PUR OPERON REPRESSOR"/>
    <property type="match status" value="1"/>
</dbReference>
<dbReference type="InterPro" id="IPR036390">
    <property type="entry name" value="WH_DNA-bd_sf"/>
</dbReference>
<organism evidence="8 9">
    <name type="scientific">Kyrpidia spormannii</name>
    <dbReference type="NCBI Taxonomy" id="2055160"/>
    <lineage>
        <taxon>Bacteria</taxon>
        <taxon>Bacillati</taxon>
        <taxon>Bacillota</taxon>
        <taxon>Bacilli</taxon>
        <taxon>Bacillales</taxon>
        <taxon>Alicyclobacillaceae</taxon>
        <taxon>Kyrpidia</taxon>
    </lineage>
</organism>
<dbReference type="NCBIfam" id="TIGR01743">
    <property type="entry name" value="purR_Bsub"/>
    <property type="match status" value="1"/>
</dbReference>
<proteinExistence type="inferred from homology"/>
<dbReference type="RefSeq" id="WP_100666484.1">
    <property type="nucleotide sequence ID" value="NZ_CP024955.1"/>
</dbReference>